<dbReference type="Proteomes" id="UP000267517">
    <property type="component" value="Plasmid pPME0001"/>
</dbReference>
<name>A0A286T5B9_9BACT</name>
<dbReference type="AlphaFoldDB" id="A0A286T5B9"/>
<evidence type="ECO:0000313" key="1">
    <source>
        <dbReference type="EMBL" id="BBA30511.1"/>
    </source>
</evidence>
<dbReference type="OrthoDB" id="1452891at2"/>
<gene>
    <name evidence="1" type="ORF">PMEL_p00004</name>
</gene>
<organism evidence="1 2">
    <name type="scientific">Prevotella melaninogenica</name>
    <dbReference type="NCBI Taxonomy" id="28132"/>
    <lineage>
        <taxon>Bacteria</taxon>
        <taxon>Pseudomonadati</taxon>
        <taxon>Bacteroidota</taxon>
        <taxon>Bacteroidia</taxon>
        <taxon>Bacteroidales</taxon>
        <taxon>Prevotellaceae</taxon>
        <taxon>Prevotella</taxon>
    </lineage>
</organism>
<geneLocation type="plasmid" evidence="2">
    <name>ppme0001 dna</name>
</geneLocation>
<dbReference type="EMBL" id="AP018051">
    <property type="protein sequence ID" value="BBA30511.1"/>
    <property type="molecule type" value="Genomic_DNA"/>
</dbReference>
<evidence type="ECO:0000313" key="2">
    <source>
        <dbReference type="Proteomes" id="UP000267517"/>
    </source>
</evidence>
<sequence>MKVGDNVLISPDLTHQTDWVKGKVIDVEQNQFVGVVISAETSDGDIFFGYEDLFKAAEVCMH</sequence>
<dbReference type="RefSeq" id="WP_120175575.1">
    <property type="nucleotide sequence ID" value="NZ_AP018051.1"/>
</dbReference>
<keyword evidence="1" id="KW-0614">Plasmid</keyword>
<protein>
    <recommendedName>
        <fullName evidence="3">Transcriptional regulator</fullName>
    </recommendedName>
</protein>
<proteinExistence type="predicted"/>
<accession>A0A286T5B9</accession>
<evidence type="ECO:0008006" key="3">
    <source>
        <dbReference type="Google" id="ProtNLM"/>
    </source>
</evidence>
<reference evidence="1 2" key="1">
    <citation type="submission" date="2017-05" db="EMBL/GenBank/DDBJ databases">
        <title>whole genome sequence of Prevotella melaninogenica GAI 07411.</title>
        <authorList>
            <person name="Kondo Y."/>
            <person name="Hoshino T."/>
        </authorList>
    </citation>
    <scope>NUCLEOTIDE SEQUENCE [LARGE SCALE GENOMIC DNA]</scope>
    <source>
        <strain evidence="1 2">GAI 07411</strain>
        <plasmid evidence="2">ppme0001 dna</plasmid>
    </source>
</reference>